<dbReference type="AlphaFoldDB" id="I4BBU2"/>
<dbReference type="STRING" id="869212.Turpa_4116"/>
<name>I4BBU2_TURPD</name>
<evidence type="ECO:0000313" key="1">
    <source>
        <dbReference type="EMBL" id="AFM14749.1"/>
    </source>
</evidence>
<organism evidence="1 2">
    <name type="scientific">Turneriella parva (strain ATCC BAA-1111 / DSM 21527 / NCTC 11395 / H)</name>
    <name type="common">Leptospira parva</name>
    <dbReference type="NCBI Taxonomy" id="869212"/>
    <lineage>
        <taxon>Bacteria</taxon>
        <taxon>Pseudomonadati</taxon>
        <taxon>Spirochaetota</taxon>
        <taxon>Spirochaetia</taxon>
        <taxon>Leptospirales</taxon>
        <taxon>Leptospiraceae</taxon>
        <taxon>Turneriella</taxon>
    </lineage>
</organism>
<proteinExistence type="predicted"/>
<keyword evidence="2" id="KW-1185">Reference proteome</keyword>
<dbReference type="KEGG" id="tpx:Turpa_4116"/>
<reference evidence="1 2" key="1">
    <citation type="submission" date="2012-06" db="EMBL/GenBank/DDBJ databases">
        <title>The complete chromosome of genome of Turneriella parva DSM 21527.</title>
        <authorList>
            <consortium name="US DOE Joint Genome Institute (JGI-PGF)"/>
            <person name="Lucas S."/>
            <person name="Han J."/>
            <person name="Lapidus A."/>
            <person name="Bruce D."/>
            <person name="Goodwin L."/>
            <person name="Pitluck S."/>
            <person name="Peters L."/>
            <person name="Kyrpides N."/>
            <person name="Mavromatis K."/>
            <person name="Ivanova N."/>
            <person name="Mikhailova N."/>
            <person name="Chertkov O."/>
            <person name="Detter J.C."/>
            <person name="Tapia R."/>
            <person name="Han C."/>
            <person name="Land M."/>
            <person name="Hauser L."/>
            <person name="Markowitz V."/>
            <person name="Cheng J.-F."/>
            <person name="Hugenholtz P."/>
            <person name="Woyke T."/>
            <person name="Wu D."/>
            <person name="Gronow S."/>
            <person name="Wellnitz S."/>
            <person name="Brambilla E."/>
            <person name="Klenk H.-P."/>
            <person name="Eisen J.A."/>
        </authorList>
    </citation>
    <scope>NUCLEOTIDE SEQUENCE [LARGE SCALE GENOMIC DNA]</scope>
    <source>
        <strain evidence="2">ATCC BAA-1111 / DSM 21527 / NCTC 11395 / H</strain>
    </source>
</reference>
<protein>
    <submittedName>
        <fullName evidence="1">Uncharacterized protein</fullName>
    </submittedName>
</protein>
<sequence length="66" mass="7385">MLAALLPGCGKSECKKYTEHFCKDAASPQCASAIEKVKDLSSNQCRIELNQLQIDEQSKRLEDELK</sequence>
<gene>
    <name evidence="1" type="ordered locus">Turpa_4116</name>
</gene>
<dbReference type="Proteomes" id="UP000006048">
    <property type="component" value="Chromosome"/>
</dbReference>
<evidence type="ECO:0000313" key="2">
    <source>
        <dbReference type="Proteomes" id="UP000006048"/>
    </source>
</evidence>
<dbReference type="EMBL" id="CP002959">
    <property type="protein sequence ID" value="AFM14749.1"/>
    <property type="molecule type" value="Genomic_DNA"/>
</dbReference>
<accession>I4BBU2</accession>
<dbReference type="HOGENOM" id="CLU_2830046_0_0_12"/>